<dbReference type="AlphaFoldDB" id="A0A0E9XP84"/>
<reference evidence="1" key="1">
    <citation type="submission" date="2014-11" db="EMBL/GenBank/DDBJ databases">
        <authorList>
            <person name="Amaro Gonzalez C."/>
        </authorList>
    </citation>
    <scope>NUCLEOTIDE SEQUENCE</scope>
</reference>
<sequence>MSKLISILRIFKKLLLSWSPNCHHPIQCPIGNWALSVN</sequence>
<reference evidence="1" key="2">
    <citation type="journal article" date="2015" name="Fish Shellfish Immunol.">
        <title>Early steps in the European eel (Anguilla anguilla)-Vibrio vulnificus interaction in the gills: Role of the RtxA13 toxin.</title>
        <authorList>
            <person name="Callol A."/>
            <person name="Pajuelo D."/>
            <person name="Ebbesson L."/>
            <person name="Teles M."/>
            <person name="MacKenzie S."/>
            <person name="Amaro C."/>
        </authorList>
    </citation>
    <scope>NUCLEOTIDE SEQUENCE</scope>
</reference>
<protein>
    <submittedName>
        <fullName evidence="1">Uncharacterized protein</fullName>
    </submittedName>
</protein>
<accession>A0A0E9XP84</accession>
<organism evidence="1">
    <name type="scientific">Anguilla anguilla</name>
    <name type="common">European freshwater eel</name>
    <name type="synonym">Muraena anguilla</name>
    <dbReference type="NCBI Taxonomy" id="7936"/>
    <lineage>
        <taxon>Eukaryota</taxon>
        <taxon>Metazoa</taxon>
        <taxon>Chordata</taxon>
        <taxon>Craniata</taxon>
        <taxon>Vertebrata</taxon>
        <taxon>Euteleostomi</taxon>
        <taxon>Actinopterygii</taxon>
        <taxon>Neopterygii</taxon>
        <taxon>Teleostei</taxon>
        <taxon>Anguilliformes</taxon>
        <taxon>Anguillidae</taxon>
        <taxon>Anguilla</taxon>
    </lineage>
</organism>
<dbReference type="EMBL" id="GBXM01004133">
    <property type="protein sequence ID" value="JAI04445.1"/>
    <property type="molecule type" value="Transcribed_RNA"/>
</dbReference>
<name>A0A0E9XP84_ANGAN</name>
<proteinExistence type="predicted"/>
<evidence type="ECO:0000313" key="1">
    <source>
        <dbReference type="EMBL" id="JAI04445.1"/>
    </source>
</evidence>